<dbReference type="GO" id="GO:0006355">
    <property type="term" value="P:regulation of DNA-templated transcription"/>
    <property type="evidence" value="ECO:0007669"/>
    <property type="project" value="InterPro"/>
</dbReference>
<accession>A0A415ELP1</accession>
<organism evidence="2 3">
    <name type="scientific">Enterococcus casseliflavus</name>
    <name type="common">Enterococcus flavescens</name>
    <dbReference type="NCBI Taxonomy" id="37734"/>
    <lineage>
        <taxon>Bacteria</taxon>
        <taxon>Bacillati</taxon>
        <taxon>Bacillota</taxon>
        <taxon>Bacilli</taxon>
        <taxon>Lactobacillales</taxon>
        <taxon>Enterococcaceae</taxon>
        <taxon>Enterococcus</taxon>
    </lineage>
</organism>
<dbReference type="EMBL" id="QRMZ01000041">
    <property type="protein sequence ID" value="RHK02804.1"/>
    <property type="molecule type" value="Genomic_DNA"/>
</dbReference>
<dbReference type="InterPro" id="IPR036634">
    <property type="entry name" value="PRD_sf"/>
</dbReference>
<feature type="domain" description="PRD" evidence="1">
    <location>
        <begin position="14"/>
        <end position="117"/>
    </location>
</feature>
<name>A0A415ELP1_ENTCA</name>
<dbReference type="PROSITE" id="PS51372">
    <property type="entry name" value="PRD_2"/>
    <property type="match status" value="1"/>
</dbReference>
<sequence length="117" mass="14033">MIREKLAILLSSKVIDENTYEYVLHVLDYLLQQKIIDNDKKADVFLTHLAMADQRRKQNETINDLESFISQEIQSDPKFLHSKELWQDLQRMTKGKQFAEAELDYFYLHIINMLREE</sequence>
<dbReference type="AlphaFoldDB" id="A0A415ELP1"/>
<dbReference type="RefSeq" id="WP_086295320.1">
    <property type="nucleotide sequence ID" value="NZ_CABHDD010000004.1"/>
</dbReference>
<evidence type="ECO:0000313" key="3">
    <source>
        <dbReference type="Proteomes" id="UP000286288"/>
    </source>
</evidence>
<evidence type="ECO:0000313" key="2">
    <source>
        <dbReference type="EMBL" id="RHK02804.1"/>
    </source>
</evidence>
<gene>
    <name evidence="2" type="ORF">DW084_17740</name>
</gene>
<dbReference type="SUPFAM" id="SSF63520">
    <property type="entry name" value="PTS-regulatory domain, PRD"/>
    <property type="match status" value="1"/>
</dbReference>
<dbReference type="Proteomes" id="UP000286288">
    <property type="component" value="Unassembled WGS sequence"/>
</dbReference>
<evidence type="ECO:0000259" key="1">
    <source>
        <dbReference type="PROSITE" id="PS51372"/>
    </source>
</evidence>
<dbReference type="InterPro" id="IPR011608">
    <property type="entry name" value="PRD"/>
</dbReference>
<reference evidence="2 3" key="1">
    <citation type="submission" date="2018-08" db="EMBL/GenBank/DDBJ databases">
        <title>A genome reference for cultivated species of the human gut microbiota.</title>
        <authorList>
            <person name="Zou Y."/>
            <person name="Xue W."/>
            <person name="Luo G."/>
        </authorList>
    </citation>
    <scope>NUCLEOTIDE SEQUENCE [LARGE SCALE GENOMIC DNA]</scope>
    <source>
        <strain evidence="2 3">AF48-16</strain>
    </source>
</reference>
<protein>
    <submittedName>
        <fullName evidence="2">PRD domain-containing protein</fullName>
    </submittedName>
</protein>
<dbReference type="Gene3D" id="1.10.1790.10">
    <property type="entry name" value="PRD domain"/>
    <property type="match status" value="1"/>
</dbReference>
<comment type="caution">
    <text evidence="2">The sequence shown here is derived from an EMBL/GenBank/DDBJ whole genome shotgun (WGS) entry which is preliminary data.</text>
</comment>
<proteinExistence type="predicted"/>